<name>A0A1I5IJ34_9PSEU</name>
<feature type="compositionally biased region" description="Acidic residues" evidence="1">
    <location>
        <begin position="1"/>
        <end position="19"/>
    </location>
</feature>
<gene>
    <name evidence="2" type="ORF">SAMN05421854_102484</name>
</gene>
<evidence type="ECO:0000313" key="3">
    <source>
        <dbReference type="Proteomes" id="UP000199137"/>
    </source>
</evidence>
<protein>
    <submittedName>
        <fullName evidence="2">Uncharacterized protein</fullName>
    </submittedName>
</protein>
<proteinExistence type="predicted"/>
<dbReference type="Proteomes" id="UP000199137">
    <property type="component" value="Unassembled WGS sequence"/>
</dbReference>
<dbReference type="EMBL" id="FOWC01000002">
    <property type="protein sequence ID" value="SFO60220.1"/>
    <property type="molecule type" value="Genomic_DNA"/>
</dbReference>
<dbReference type="RefSeq" id="WP_167545266.1">
    <property type="nucleotide sequence ID" value="NZ_FOWC01000002.1"/>
</dbReference>
<dbReference type="STRING" id="112413.SAMN05421854_102484"/>
<sequence length="78" mass="9506">MADDWRDDIDDEWFEDWDDDRPPPKLEPDCYACNDHGCRSCDPPRWLVWWWQNVSRRVSNVKFRRAARRGVNPDEPPF</sequence>
<reference evidence="2 3" key="1">
    <citation type="submission" date="2016-10" db="EMBL/GenBank/DDBJ databases">
        <authorList>
            <person name="de Groot N.N."/>
        </authorList>
    </citation>
    <scope>NUCLEOTIDE SEQUENCE [LARGE SCALE GENOMIC DNA]</scope>
    <source>
        <strain evidence="2 3">DSM 44637</strain>
    </source>
</reference>
<feature type="region of interest" description="Disordered" evidence="1">
    <location>
        <begin position="1"/>
        <end position="22"/>
    </location>
</feature>
<accession>A0A1I5IJ34</accession>
<dbReference type="AlphaFoldDB" id="A0A1I5IJ34"/>
<evidence type="ECO:0000313" key="2">
    <source>
        <dbReference type="EMBL" id="SFO60220.1"/>
    </source>
</evidence>
<evidence type="ECO:0000256" key="1">
    <source>
        <dbReference type="SAM" id="MobiDB-lite"/>
    </source>
</evidence>
<organism evidence="2 3">
    <name type="scientific">Amycolatopsis rubida</name>
    <dbReference type="NCBI Taxonomy" id="112413"/>
    <lineage>
        <taxon>Bacteria</taxon>
        <taxon>Bacillati</taxon>
        <taxon>Actinomycetota</taxon>
        <taxon>Actinomycetes</taxon>
        <taxon>Pseudonocardiales</taxon>
        <taxon>Pseudonocardiaceae</taxon>
        <taxon>Amycolatopsis</taxon>
    </lineage>
</organism>